<gene>
    <name evidence="3" type="ORF">BCR34DRAFT_646130</name>
</gene>
<evidence type="ECO:0000256" key="1">
    <source>
        <dbReference type="SAM" id="MobiDB-lite"/>
    </source>
</evidence>
<evidence type="ECO:0000259" key="2">
    <source>
        <dbReference type="PROSITE" id="PS50280"/>
    </source>
</evidence>
<keyword evidence="4" id="KW-1185">Reference proteome</keyword>
<feature type="compositionally biased region" description="Low complexity" evidence="1">
    <location>
        <begin position="548"/>
        <end position="558"/>
    </location>
</feature>
<dbReference type="SMART" id="SM00317">
    <property type="entry name" value="SET"/>
    <property type="match status" value="1"/>
</dbReference>
<comment type="caution">
    <text evidence="3">The sequence shown here is derived from an EMBL/GenBank/DDBJ whole genome shotgun (WGS) entry which is preliminary data.</text>
</comment>
<feature type="compositionally biased region" description="Basic and acidic residues" evidence="1">
    <location>
        <begin position="513"/>
        <end position="525"/>
    </location>
</feature>
<dbReference type="AlphaFoldDB" id="A0A1Y1ZWE3"/>
<dbReference type="STRING" id="1231657.A0A1Y1ZWE3"/>
<reference evidence="3 4" key="1">
    <citation type="submission" date="2016-07" db="EMBL/GenBank/DDBJ databases">
        <title>Pervasive Adenine N6-methylation of Active Genes in Fungi.</title>
        <authorList>
            <consortium name="DOE Joint Genome Institute"/>
            <person name="Mondo S.J."/>
            <person name="Dannebaum R.O."/>
            <person name="Kuo R.C."/>
            <person name="Labutti K."/>
            <person name="Haridas S."/>
            <person name="Kuo A."/>
            <person name="Salamov A."/>
            <person name="Ahrendt S.R."/>
            <person name="Lipzen A."/>
            <person name="Sullivan W."/>
            <person name="Andreopoulos W.B."/>
            <person name="Clum A."/>
            <person name="Lindquist E."/>
            <person name="Daum C."/>
            <person name="Ramamoorthy G.K."/>
            <person name="Gryganskyi A."/>
            <person name="Culley D."/>
            <person name="Magnuson J.K."/>
            <person name="James T.Y."/>
            <person name="O'Malley M.A."/>
            <person name="Stajich J.E."/>
            <person name="Spatafora J.W."/>
            <person name="Visel A."/>
            <person name="Grigoriev I.V."/>
        </authorList>
    </citation>
    <scope>NUCLEOTIDE SEQUENCE [LARGE SCALE GENOMIC DNA]</scope>
    <source>
        <strain evidence="3 4">CBS 115471</strain>
    </source>
</reference>
<name>A0A1Y1ZWE3_9PLEO</name>
<dbReference type="Pfam" id="PF00856">
    <property type="entry name" value="SET"/>
    <property type="match status" value="1"/>
</dbReference>
<organism evidence="3 4">
    <name type="scientific">Clohesyomyces aquaticus</name>
    <dbReference type="NCBI Taxonomy" id="1231657"/>
    <lineage>
        <taxon>Eukaryota</taxon>
        <taxon>Fungi</taxon>
        <taxon>Dikarya</taxon>
        <taxon>Ascomycota</taxon>
        <taxon>Pezizomycotina</taxon>
        <taxon>Dothideomycetes</taxon>
        <taxon>Pleosporomycetidae</taxon>
        <taxon>Pleosporales</taxon>
        <taxon>Lindgomycetaceae</taxon>
        <taxon>Clohesyomyces</taxon>
    </lineage>
</organism>
<feature type="domain" description="SET" evidence="2">
    <location>
        <begin position="172"/>
        <end position="296"/>
    </location>
</feature>
<protein>
    <recommendedName>
        <fullName evidence="2">SET domain-containing protein</fullName>
    </recommendedName>
</protein>
<evidence type="ECO:0000313" key="3">
    <source>
        <dbReference type="EMBL" id="ORY14562.1"/>
    </source>
</evidence>
<dbReference type="EMBL" id="MCFA01000032">
    <property type="protein sequence ID" value="ORY14562.1"/>
    <property type="molecule type" value="Genomic_DNA"/>
</dbReference>
<feature type="compositionally biased region" description="Acidic residues" evidence="1">
    <location>
        <begin position="328"/>
        <end position="339"/>
    </location>
</feature>
<dbReference type="InterPro" id="IPR046341">
    <property type="entry name" value="SET_dom_sf"/>
</dbReference>
<proteinExistence type="predicted"/>
<feature type="region of interest" description="Disordered" evidence="1">
    <location>
        <begin position="513"/>
        <end position="582"/>
    </location>
</feature>
<feature type="compositionally biased region" description="Low complexity" evidence="1">
    <location>
        <begin position="349"/>
        <end position="362"/>
    </location>
</feature>
<dbReference type="InterPro" id="IPR001214">
    <property type="entry name" value="SET_dom"/>
</dbReference>
<dbReference type="PANTHER" id="PTHR47250:SF3">
    <property type="entry name" value="HISTONE-LYSINE N-METHYLTRANSFERASE SET-6"/>
    <property type="match status" value="1"/>
</dbReference>
<dbReference type="PANTHER" id="PTHR47250">
    <property type="entry name" value="HISTONE-LYSINE N-METHYLTRANSFERASE SET-6"/>
    <property type="match status" value="1"/>
</dbReference>
<dbReference type="InterPro" id="IPR053105">
    <property type="entry name" value="Class_V-like_SAM-MTase"/>
</dbReference>
<dbReference type="PROSITE" id="PS50280">
    <property type="entry name" value="SET"/>
    <property type="match status" value="1"/>
</dbReference>
<dbReference type="Gene3D" id="2.170.270.10">
    <property type="entry name" value="SET domain"/>
    <property type="match status" value="1"/>
</dbReference>
<sequence>MVSTHNLRSRRTPKVYDYGPCPSRPVIHPTHFPHPTLPFTNISNPTNGHGAPLVYPRQINDDMVFDPADWALCTKKPWNIPVDRNSWPPTEKDVLLYQDLESYTLASAASISKAKSGAGEPDTDSCLGRYCWQTTRFGPTEFLCAHDADDSLPGRCDHTLQEWLAGGLAWESRFQIKEVGVKGMGFGIFTKESWKKGDPLGAYVGRLVPRELPNTDYCHLIYIGPVFLDGGDGKKDGKKKRAYIDSSLEGNWTRFINHSCVPNAEIQTCRIGKCKALVVVATRDIRKGEQLTIDYEDEYFLKRRCLCGEVFCKYKEEANPIKRKGGVGDEEEDSWDETLEMSKKKRGEGSSQTGKSGSTKSTPGKRNRGKDKQKDKDDGEDKSQLTSSPPYTPTPTPRKPLAPNMVDCDRYVSISLLCALRRPLNIPTFHDLLLELEVLQEQFSALEHQAKVPVDEYYSNVLSTCREHRYNAARAQHDTEIARRFEGRVPREVVEMAWKMYVEVLEKVERDVESRHEEYKRRVTDGEVVPAVEADEEQETGEISAENAGSGSTSASDGAGSGGKRNGNGKRSREEDEGGVEI</sequence>
<dbReference type="Proteomes" id="UP000193144">
    <property type="component" value="Unassembled WGS sequence"/>
</dbReference>
<feature type="region of interest" description="Disordered" evidence="1">
    <location>
        <begin position="322"/>
        <end position="403"/>
    </location>
</feature>
<accession>A0A1Y1ZWE3</accession>
<dbReference type="SUPFAM" id="SSF82199">
    <property type="entry name" value="SET domain"/>
    <property type="match status" value="1"/>
</dbReference>
<feature type="compositionally biased region" description="Basic and acidic residues" evidence="1">
    <location>
        <begin position="370"/>
        <end position="383"/>
    </location>
</feature>
<feature type="compositionally biased region" description="Pro residues" evidence="1">
    <location>
        <begin position="390"/>
        <end position="400"/>
    </location>
</feature>
<evidence type="ECO:0000313" key="4">
    <source>
        <dbReference type="Proteomes" id="UP000193144"/>
    </source>
</evidence>
<dbReference type="OrthoDB" id="308383at2759"/>